<sequence>MLHLIRTNSDHKDFINLVRHLDAELAERDGAEHAFYAQFNKIDKIKYVVVAYEDEKPVGCGAIKEFEPGTVEVKRMFVFPQFRGKGIAGKVLAELERWAAELSFNKCILETGLKQPEAIALYRKSRYSRIPNYGQYAGVENSVCFEKLL</sequence>
<dbReference type="PANTHER" id="PTHR43877:SF2">
    <property type="entry name" value="AMINOALKYLPHOSPHONATE N-ACETYLTRANSFERASE-RELATED"/>
    <property type="match status" value="1"/>
</dbReference>
<dbReference type="InterPro" id="IPR050832">
    <property type="entry name" value="Bact_Acetyltransf"/>
</dbReference>
<name>A0A1R3WYU2_9BACT</name>
<protein>
    <submittedName>
        <fullName evidence="4">Acetyltransferase (GNAT) family protein</fullName>
    </submittedName>
</protein>
<evidence type="ECO:0000313" key="4">
    <source>
        <dbReference type="EMBL" id="SIT82963.1"/>
    </source>
</evidence>
<evidence type="ECO:0000259" key="3">
    <source>
        <dbReference type="PROSITE" id="PS51186"/>
    </source>
</evidence>
<dbReference type="RefSeq" id="WP_076666571.1">
    <property type="nucleotide sequence ID" value="NZ_FTPP01000001.1"/>
</dbReference>
<dbReference type="SUPFAM" id="SSF55729">
    <property type="entry name" value="Acyl-CoA N-acyltransferases (Nat)"/>
    <property type="match status" value="1"/>
</dbReference>
<dbReference type="STRING" id="1317125.SAMN05444128_1196"/>
<dbReference type="InterPro" id="IPR000182">
    <property type="entry name" value="GNAT_dom"/>
</dbReference>
<proteinExistence type="predicted"/>
<evidence type="ECO:0000256" key="2">
    <source>
        <dbReference type="ARBA" id="ARBA00023315"/>
    </source>
</evidence>
<evidence type="ECO:0000313" key="5">
    <source>
        <dbReference type="Proteomes" id="UP000187181"/>
    </source>
</evidence>
<dbReference type="AlphaFoldDB" id="A0A1R3WYU2"/>
<dbReference type="Proteomes" id="UP000187181">
    <property type="component" value="Unassembled WGS sequence"/>
</dbReference>
<accession>A0A1R3WYU2</accession>
<organism evidence="4 5">
    <name type="scientific">Pontibacter indicus</name>
    <dbReference type="NCBI Taxonomy" id="1317125"/>
    <lineage>
        <taxon>Bacteria</taxon>
        <taxon>Pseudomonadati</taxon>
        <taxon>Bacteroidota</taxon>
        <taxon>Cytophagia</taxon>
        <taxon>Cytophagales</taxon>
        <taxon>Hymenobacteraceae</taxon>
        <taxon>Pontibacter</taxon>
    </lineage>
</organism>
<dbReference type="InterPro" id="IPR016181">
    <property type="entry name" value="Acyl_CoA_acyltransferase"/>
</dbReference>
<keyword evidence="1 4" id="KW-0808">Transferase</keyword>
<feature type="domain" description="N-acetyltransferase" evidence="3">
    <location>
        <begin position="1"/>
        <end position="149"/>
    </location>
</feature>
<dbReference type="PANTHER" id="PTHR43877">
    <property type="entry name" value="AMINOALKYLPHOSPHONATE N-ACETYLTRANSFERASE-RELATED-RELATED"/>
    <property type="match status" value="1"/>
</dbReference>
<dbReference type="GO" id="GO:0016747">
    <property type="term" value="F:acyltransferase activity, transferring groups other than amino-acyl groups"/>
    <property type="evidence" value="ECO:0007669"/>
    <property type="project" value="InterPro"/>
</dbReference>
<dbReference type="Pfam" id="PF00583">
    <property type="entry name" value="Acetyltransf_1"/>
    <property type="match status" value="1"/>
</dbReference>
<dbReference type="CDD" id="cd04301">
    <property type="entry name" value="NAT_SF"/>
    <property type="match status" value="1"/>
</dbReference>
<dbReference type="OrthoDB" id="9803233at2"/>
<gene>
    <name evidence="4" type="ORF">SAMN05444128_1196</name>
</gene>
<dbReference type="Gene3D" id="3.40.630.30">
    <property type="match status" value="1"/>
</dbReference>
<reference evidence="5" key="1">
    <citation type="submission" date="2017-01" db="EMBL/GenBank/DDBJ databases">
        <authorList>
            <person name="Varghese N."/>
            <person name="Submissions S."/>
        </authorList>
    </citation>
    <scope>NUCLEOTIDE SEQUENCE [LARGE SCALE GENOMIC DNA]</scope>
    <source>
        <strain evidence="5">LP100</strain>
    </source>
</reference>
<keyword evidence="2" id="KW-0012">Acyltransferase</keyword>
<dbReference type="PROSITE" id="PS51186">
    <property type="entry name" value="GNAT"/>
    <property type="match status" value="1"/>
</dbReference>
<keyword evidence="5" id="KW-1185">Reference proteome</keyword>
<dbReference type="EMBL" id="FTPP01000001">
    <property type="protein sequence ID" value="SIT82963.1"/>
    <property type="molecule type" value="Genomic_DNA"/>
</dbReference>
<evidence type="ECO:0000256" key="1">
    <source>
        <dbReference type="ARBA" id="ARBA00022679"/>
    </source>
</evidence>